<dbReference type="SUPFAM" id="SSF51197">
    <property type="entry name" value="Clavaminate synthase-like"/>
    <property type="match status" value="1"/>
</dbReference>
<keyword evidence="2" id="KW-1185">Reference proteome</keyword>
<evidence type="ECO:0000313" key="1">
    <source>
        <dbReference type="EMBL" id="KAB8290795.1"/>
    </source>
</evidence>
<reference evidence="1 2" key="1">
    <citation type="submission" date="2019-06" db="EMBL/GenBank/DDBJ databases">
        <title>Genome Sequence of the Brown Rot Fungal Pathogen Monilinia laxa.</title>
        <authorList>
            <person name="De Miccolis Angelini R.M."/>
            <person name="Landi L."/>
            <person name="Abate D."/>
            <person name="Pollastro S."/>
            <person name="Romanazzi G."/>
            <person name="Faretra F."/>
        </authorList>
    </citation>
    <scope>NUCLEOTIDE SEQUENCE [LARGE SCALE GENOMIC DNA]</scope>
    <source>
        <strain evidence="1 2">Mlax316</strain>
    </source>
</reference>
<dbReference type="Proteomes" id="UP000326757">
    <property type="component" value="Unassembled WGS sequence"/>
</dbReference>
<evidence type="ECO:0008006" key="3">
    <source>
        <dbReference type="Google" id="ProtNLM"/>
    </source>
</evidence>
<dbReference type="EMBL" id="VIGI01000016">
    <property type="protein sequence ID" value="KAB8290795.1"/>
    <property type="molecule type" value="Genomic_DNA"/>
</dbReference>
<name>A0A5N6JT52_MONLA</name>
<protein>
    <recommendedName>
        <fullName evidence="3">Non-haem dioxygenase N-terminal domain-containing protein</fullName>
    </recommendedName>
</protein>
<proteinExistence type="predicted"/>
<evidence type="ECO:0000313" key="2">
    <source>
        <dbReference type="Proteomes" id="UP000326757"/>
    </source>
</evidence>
<accession>A0A5N6JT52</accession>
<sequence length="82" mass="8877">MPTPTYFSKYPAIPSDIPVAKLPIISFSKLLSDDKDESSAVFGASRATGFSILDMSGCPAGEEFWKRAEAMFDLNDEVSALP</sequence>
<organism evidence="1 2">
    <name type="scientific">Monilinia laxa</name>
    <name type="common">Brown rot fungus</name>
    <name type="synonym">Sclerotinia laxa</name>
    <dbReference type="NCBI Taxonomy" id="61186"/>
    <lineage>
        <taxon>Eukaryota</taxon>
        <taxon>Fungi</taxon>
        <taxon>Dikarya</taxon>
        <taxon>Ascomycota</taxon>
        <taxon>Pezizomycotina</taxon>
        <taxon>Leotiomycetes</taxon>
        <taxon>Helotiales</taxon>
        <taxon>Sclerotiniaceae</taxon>
        <taxon>Monilinia</taxon>
    </lineage>
</organism>
<gene>
    <name evidence="1" type="ORF">EYC80_008432</name>
</gene>
<comment type="caution">
    <text evidence="1">The sequence shown here is derived from an EMBL/GenBank/DDBJ whole genome shotgun (WGS) entry which is preliminary data.</text>
</comment>
<dbReference type="AlphaFoldDB" id="A0A5N6JT52"/>